<dbReference type="GeneTree" id="ENSGT00940000158546"/>
<dbReference type="PANTHER" id="PTHR22738">
    <property type="entry name" value="RASSF"/>
    <property type="match status" value="1"/>
</dbReference>
<sequence length="452" mass="50691">MEYGSCEYLVPCGKDKFIPKNELLLHLKTYNIYYEGQNLQLRHREEEGELIVEGLLNISWGLRRPIRLQMQDDNQRIRPPPSSSSWHSGCNLGAHGSVLKPSTLPDIQVTDVDATVNTESTGSNTGTTRLQPEDPPQLLRTRSDVGVRRRGSSRTPSEQRRIRRHRFSINGHFYNHKTSVFTPAYGSITNVRINSTMTTPQVLKLLLNKFKIENSAEEFALYIVHTSGEKQKLRATDYPLIARVLQGPCEQVSKVFLMEKDQVEEVTYDVAQYIKFEMPVLRSFIQKLEEEEDREVKKLMRKYAECALLRGGAELKGHSWGAQLGARNSFAGQAASLMHAQAFAFCIIQSFLGNVDEKSSLLLLQKCCSGANPCNNARLAVQRQLPPVCSPGAEFGCSLCTSHQEVWASSLSISDLCLSRCSRELGSIGNLSSICFEELSKRKRGAPVPPKL</sequence>
<dbReference type="GO" id="GO:0046330">
    <property type="term" value="P:positive regulation of JNK cascade"/>
    <property type="evidence" value="ECO:0007669"/>
    <property type="project" value="TreeGrafter"/>
</dbReference>
<dbReference type="InterPro" id="IPR029071">
    <property type="entry name" value="Ubiquitin-like_domsf"/>
</dbReference>
<protein>
    <submittedName>
        <fullName evidence="4">Ras association domain family member 2</fullName>
    </submittedName>
</protein>
<proteinExistence type="predicted"/>
<feature type="region of interest" description="Disordered" evidence="1">
    <location>
        <begin position="117"/>
        <end position="161"/>
    </location>
</feature>
<dbReference type="Pfam" id="PF16517">
    <property type="entry name" value="Nore1-SARAH"/>
    <property type="match status" value="1"/>
</dbReference>
<dbReference type="FunCoup" id="G1MPX4">
    <property type="interactions" value="118"/>
</dbReference>
<dbReference type="InterPro" id="IPR011524">
    <property type="entry name" value="SARAH_dom"/>
</dbReference>
<evidence type="ECO:0000256" key="1">
    <source>
        <dbReference type="SAM" id="MobiDB-lite"/>
    </source>
</evidence>
<dbReference type="InParanoid" id="G1MPX4"/>
<dbReference type="Pfam" id="PF00788">
    <property type="entry name" value="RA"/>
    <property type="match status" value="1"/>
</dbReference>
<dbReference type="GO" id="GO:0005737">
    <property type="term" value="C:cytoplasm"/>
    <property type="evidence" value="ECO:0007669"/>
    <property type="project" value="TreeGrafter"/>
</dbReference>
<reference evidence="4 5" key="1">
    <citation type="journal article" date="2010" name="PLoS Biol.">
        <title>Multi-platform next-generation sequencing of the domestic turkey (Meleagris gallopavo): genome assembly and analysis.</title>
        <authorList>
            <person name="Dalloul R.A."/>
            <person name="Long J.A."/>
            <person name="Zimin A.V."/>
            <person name="Aslam L."/>
            <person name="Beal K."/>
            <person name="Blomberg L.A."/>
            <person name="Bouffard P."/>
            <person name="Burt D.W."/>
            <person name="Crasta O."/>
            <person name="Crooijmans R.P."/>
            <person name="Cooper K."/>
            <person name="Coulombe R.A."/>
            <person name="De S."/>
            <person name="Delany M.E."/>
            <person name="Dodgson J.B."/>
            <person name="Dong J.J."/>
            <person name="Evans C."/>
            <person name="Frederickson K.M."/>
            <person name="Flicek P."/>
            <person name="Florea L."/>
            <person name="Folkerts O."/>
            <person name="Groenen M.A."/>
            <person name="Harkins T.T."/>
            <person name="Herrero J."/>
            <person name="Hoffmann S."/>
            <person name="Megens H.J."/>
            <person name="Jiang A."/>
            <person name="de Jong P."/>
            <person name="Kaiser P."/>
            <person name="Kim H."/>
            <person name="Kim K.W."/>
            <person name="Kim S."/>
            <person name="Langenberger D."/>
            <person name="Lee M.K."/>
            <person name="Lee T."/>
            <person name="Mane S."/>
            <person name="Marcais G."/>
            <person name="Marz M."/>
            <person name="McElroy A.P."/>
            <person name="Modise T."/>
            <person name="Nefedov M."/>
            <person name="Notredame C."/>
            <person name="Paton I.R."/>
            <person name="Payne W.S."/>
            <person name="Pertea G."/>
            <person name="Prickett D."/>
            <person name="Puiu D."/>
            <person name="Qioa D."/>
            <person name="Raineri E."/>
            <person name="Ruffier M."/>
            <person name="Salzberg S.L."/>
            <person name="Schatz M.C."/>
            <person name="Scheuring C."/>
            <person name="Schmidt C.J."/>
            <person name="Schroeder S."/>
            <person name="Searle S.M."/>
            <person name="Smith E.J."/>
            <person name="Smith J."/>
            <person name="Sonstegard T.S."/>
            <person name="Stadler P.F."/>
            <person name="Tafer H."/>
            <person name="Tu Z.J."/>
            <person name="Van Tassell C.P."/>
            <person name="Vilella A.J."/>
            <person name="Williams K.P."/>
            <person name="Yorke J.A."/>
            <person name="Zhang L."/>
            <person name="Zhang H.B."/>
            <person name="Zhang X."/>
            <person name="Zhang Y."/>
            <person name="Reed K.M."/>
        </authorList>
    </citation>
    <scope>NUCLEOTIDE SEQUENCE [LARGE SCALE GENOMIC DNA]</scope>
</reference>
<dbReference type="GO" id="GO:1901222">
    <property type="term" value="P:regulation of non-canonical NF-kappaB signal transduction"/>
    <property type="evidence" value="ECO:0007669"/>
    <property type="project" value="TreeGrafter"/>
</dbReference>
<accession>G1MPX4</accession>
<reference evidence="4" key="3">
    <citation type="submission" date="2025-09" db="UniProtKB">
        <authorList>
            <consortium name="Ensembl"/>
        </authorList>
    </citation>
    <scope>IDENTIFICATION</scope>
</reference>
<dbReference type="Bgee" id="ENSMGAG00000000713">
    <property type="expression patterns" value="Expressed in spleen and 17 other cell types or tissues"/>
</dbReference>
<dbReference type="GO" id="GO:0005634">
    <property type="term" value="C:nucleus"/>
    <property type="evidence" value="ECO:0007669"/>
    <property type="project" value="TreeGrafter"/>
</dbReference>
<evidence type="ECO:0000259" key="2">
    <source>
        <dbReference type="PROSITE" id="PS50200"/>
    </source>
</evidence>
<reference evidence="4" key="2">
    <citation type="submission" date="2025-08" db="UniProtKB">
        <authorList>
            <consortium name="Ensembl"/>
        </authorList>
    </citation>
    <scope>IDENTIFICATION</scope>
</reference>
<dbReference type="InterPro" id="IPR033618">
    <property type="entry name" value="RASSF2_RA"/>
</dbReference>
<keyword evidence="5" id="KW-1185">Reference proteome</keyword>
<name>G1MPX4_MELGA</name>
<dbReference type="PROSITE" id="PS50200">
    <property type="entry name" value="RA"/>
    <property type="match status" value="1"/>
</dbReference>
<dbReference type="GO" id="GO:0007165">
    <property type="term" value="P:signal transduction"/>
    <property type="evidence" value="ECO:0007669"/>
    <property type="project" value="InterPro"/>
</dbReference>
<dbReference type="InterPro" id="IPR000159">
    <property type="entry name" value="RA_dom"/>
</dbReference>
<dbReference type="PROSITE" id="PS50951">
    <property type="entry name" value="SARAH"/>
    <property type="match status" value="1"/>
</dbReference>
<gene>
    <name evidence="4" type="primary">RASSF2</name>
</gene>
<feature type="compositionally biased region" description="Low complexity" evidence="1">
    <location>
        <begin position="117"/>
        <end position="128"/>
    </location>
</feature>
<dbReference type="AlphaFoldDB" id="G1MPX4"/>
<evidence type="ECO:0000313" key="4">
    <source>
        <dbReference type="Ensembl" id="ENSMGAP00000000093.2"/>
    </source>
</evidence>
<dbReference type="InterPro" id="IPR033614">
    <property type="entry name" value="RASSF1-6"/>
</dbReference>
<dbReference type="Proteomes" id="UP000001645">
    <property type="component" value="Chromosome 24"/>
</dbReference>
<dbReference type="OrthoDB" id="9976881at2759"/>
<evidence type="ECO:0000313" key="5">
    <source>
        <dbReference type="Proteomes" id="UP000001645"/>
    </source>
</evidence>
<dbReference type="Gene3D" id="3.10.20.90">
    <property type="entry name" value="Phosphatidylinositol 3-kinase Catalytic Subunit, Chain A, domain 1"/>
    <property type="match status" value="1"/>
</dbReference>
<organism evidence="4 5">
    <name type="scientific">Meleagris gallopavo</name>
    <name type="common">Wild turkey</name>
    <dbReference type="NCBI Taxonomy" id="9103"/>
    <lineage>
        <taxon>Eukaryota</taxon>
        <taxon>Metazoa</taxon>
        <taxon>Chordata</taxon>
        <taxon>Craniata</taxon>
        <taxon>Vertebrata</taxon>
        <taxon>Euteleostomi</taxon>
        <taxon>Archelosauria</taxon>
        <taxon>Archosauria</taxon>
        <taxon>Dinosauria</taxon>
        <taxon>Saurischia</taxon>
        <taxon>Theropoda</taxon>
        <taxon>Coelurosauria</taxon>
        <taxon>Aves</taxon>
        <taxon>Neognathae</taxon>
        <taxon>Galloanserae</taxon>
        <taxon>Galliformes</taxon>
        <taxon>Phasianidae</taxon>
        <taxon>Meleagridinae</taxon>
        <taxon>Meleagris</taxon>
    </lineage>
</organism>
<dbReference type="CDD" id="cd17221">
    <property type="entry name" value="RA_RASSF2"/>
    <property type="match status" value="1"/>
</dbReference>
<evidence type="ECO:0000259" key="3">
    <source>
        <dbReference type="PROSITE" id="PS50951"/>
    </source>
</evidence>
<feature type="domain" description="SARAH" evidence="3">
    <location>
        <begin position="270"/>
        <end position="317"/>
    </location>
</feature>
<dbReference type="Ensembl" id="ENSMGAT00000000724.2">
    <property type="protein sequence ID" value="ENSMGAP00000000093.2"/>
    <property type="gene ID" value="ENSMGAG00000000713.3"/>
</dbReference>
<feature type="domain" description="Ras-associating" evidence="2">
    <location>
        <begin position="174"/>
        <end position="262"/>
    </location>
</feature>
<dbReference type="PANTHER" id="PTHR22738:SF14">
    <property type="entry name" value="RAS ASSOCIATION DOMAIN-CONTAINING PROTEIN 2"/>
    <property type="match status" value="1"/>
</dbReference>
<dbReference type="SMART" id="SM00314">
    <property type="entry name" value="RA"/>
    <property type="match status" value="1"/>
</dbReference>
<dbReference type="SUPFAM" id="SSF54236">
    <property type="entry name" value="Ubiquitin-like"/>
    <property type="match status" value="1"/>
</dbReference>